<reference evidence="10 13" key="4">
    <citation type="journal article" date="2020" name="Nature">
        <title>Six reference-quality genomes reveal evolution of bat adaptations.</title>
        <authorList>
            <person name="Jebb D."/>
            <person name="Huang Z."/>
            <person name="Pippel M."/>
            <person name="Hughes G.M."/>
            <person name="Lavrichenko K."/>
            <person name="Devanna P."/>
            <person name="Winkler S."/>
            <person name="Jermiin L.S."/>
            <person name="Skirmuntt E.C."/>
            <person name="Katzourakis A."/>
            <person name="Burkitt-Gray L."/>
            <person name="Ray D.A."/>
            <person name="Sullivan K.A.M."/>
            <person name="Roscito J.G."/>
            <person name="Kirilenko B.M."/>
            <person name="Davalos L.M."/>
            <person name="Corthals A.P."/>
            <person name="Power M.L."/>
            <person name="Jones G."/>
            <person name="Ransome R.D."/>
            <person name="Dechmann D.K.N."/>
            <person name="Locatelli A.G."/>
            <person name="Puechmaille S.J."/>
            <person name="Fedrigo O."/>
            <person name="Jarvis E.D."/>
            <person name="Hiller M."/>
            <person name="Vernes S.C."/>
            <person name="Myers E.W."/>
            <person name="Teeling E.C."/>
        </authorList>
    </citation>
    <scope>NUCLEOTIDE SEQUENCE [LARGE SCALE GENOMIC DNA]</scope>
    <source>
        <strain evidence="10">MRhiFer1</strain>
        <tissue evidence="10">Lung</tissue>
    </source>
</reference>
<dbReference type="GO" id="GO:0009986">
    <property type="term" value="C:cell surface"/>
    <property type="evidence" value="ECO:0007669"/>
    <property type="project" value="Ensembl"/>
</dbReference>
<evidence type="ECO:0000313" key="13">
    <source>
        <dbReference type="Proteomes" id="UP000585614"/>
    </source>
</evidence>
<dbReference type="InterPro" id="IPR045860">
    <property type="entry name" value="Snake_toxin-like_sf"/>
</dbReference>
<dbReference type="GO" id="GO:0030098">
    <property type="term" value="P:lymphocyte differentiation"/>
    <property type="evidence" value="ECO:0007669"/>
    <property type="project" value="Ensembl"/>
</dbReference>
<evidence type="ECO:0000256" key="7">
    <source>
        <dbReference type="ARBA" id="ARBA00023180"/>
    </source>
</evidence>
<comment type="subcellular location">
    <subcellularLocation>
        <location evidence="1">Cell membrane</location>
    </subcellularLocation>
    <subcellularLocation>
        <location evidence="2">Membrane</location>
        <topology evidence="2">Lipid-anchor</topology>
        <topology evidence="2">GPI-anchor</topology>
    </subcellularLocation>
</comment>
<evidence type="ECO:0000256" key="8">
    <source>
        <dbReference type="SAM" id="SignalP"/>
    </source>
</evidence>
<evidence type="ECO:0000256" key="3">
    <source>
        <dbReference type="ARBA" id="ARBA00022475"/>
    </source>
</evidence>
<dbReference type="Proteomes" id="UP000585614">
    <property type="component" value="Unassembled WGS sequence"/>
</dbReference>
<keyword evidence="7" id="KW-0325">Glycoprotein</keyword>
<evidence type="ECO:0000256" key="4">
    <source>
        <dbReference type="ARBA" id="ARBA00022622"/>
    </source>
</evidence>
<dbReference type="SUPFAM" id="SSF57302">
    <property type="entry name" value="Snake toxin-like"/>
    <property type="match status" value="1"/>
</dbReference>
<proteinExistence type="predicted"/>
<evidence type="ECO:0000256" key="6">
    <source>
        <dbReference type="ARBA" id="ARBA00023136"/>
    </source>
</evidence>
<dbReference type="InterPro" id="IPR035076">
    <property type="entry name" value="Toxin/TOLIP"/>
</dbReference>
<organism evidence="11 12">
    <name type="scientific">Rhinolophus ferrumequinum</name>
    <name type="common">Greater horseshoe bat</name>
    <dbReference type="NCBI Taxonomy" id="59479"/>
    <lineage>
        <taxon>Eukaryota</taxon>
        <taxon>Metazoa</taxon>
        <taxon>Chordata</taxon>
        <taxon>Craniata</taxon>
        <taxon>Vertebrata</taxon>
        <taxon>Euteleostomi</taxon>
        <taxon>Mammalia</taxon>
        <taxon>Eutheria</taxon>
        <taxon>Laurasiatheria</taxon>
        <taxon>Chiroptera</taxon>
        <taxon>Yinpterochiroptera</taxon>
        <taxon>Rhinolophoidea</taxon>
        <taxon>Rhinolophidae</taxon>
        <taxon>Rhinolophinae</taxon>
        <taxon>Rhinolophus</taxon>
    </lineage>
</organism>
<dbReference type="GeneTree" id="ENSGT00730000111514"/>
<feature type="signal peptide" evidence="8">
    <location>
        <begin position="1"/>
        <end position="19"/>
    </location>
</feature>
<keyword evidence="12" id="KW-1185">Reference proteome</keyword>
<keyword evidence="4" id="KW-0449">Lipoprotein</keyword>
<dbReference type="EMBL" id="JACAGC010000013">
    <property type="protein sequence ID" value="KAF6323449.1"/>
    <property type="molecule type" value="Genomic_DNA"/>
</dbReference>
<reference evidence="11" key="5">
    <citation type="submission" date="2025-05" db="UniProtKB">
        <authorList>
            <consortium name="Ensembl"/>
        </authorList>
    </citation>
    <scope>IDENTIFICATION</scope>
</reference>
<dbReference type="Gene3D" id="2.10.60.10">
    <property type="entry name" value="CD59"/>
    <property type="match status" value="1"/>
</dbReference>
<gene>
    <name evidence="11" type="primary">LY6D</name>
    <name evidence="10" type="ORF">mRhiFer1_010522</name>
</gene>
<evidence type="ECO:0000256" key="2">
    <source>
        <dbReference type="ARBA" id="ARBA00004589"/>
    </source>
</evidence>
<dbReference type="AlphaFoldDB" id="A0A671F9U2"/>
<keyword evidence="4" id="KW-0336">GPI-anchor</keyword>
<evidence type="ECO:0000259" key="9">
    <source>
        <dbReference type="SMART" id="SM00134"/>
    </source>
</evidence>
<evidence type="ECO:0000256" key="1">
    <source>
        <dbReference type="ARBA" id="ARBA00004236"/>
    </source>
</evidence>
<evidence type="ECO:0000313" key="10">
    <source>
        <dbReference type="EMBL" id="KAF6323449.1"/>
    </source>
</evidence>
<evidence type="ECO:0000313" key="12">
    <source>
        <dbReference type="Proteomes" id="UP000472240"/>
    </source>
</evidence>
<evidence type="ECO:0000313" key="11">
    <source>
        <dbReference type="Ensembl" id="ENSRFEP00010022265.1"/>
    </source>
</evidence>
<reference evidence="11 12" key="2">
    <citation type="journal article" date="2018" name="Annu Rev Anim Biosci">
        <title>Bat Biology, Genomes, and the Bat1K Project: To Generate Chromosome-Level Genomes for All Living Bat Species.</title>
        <authorList>
            <person name="Teeling E.C."/>
            <person name="Vernes S.C."/>
            <person name="Davalos L.M."/>
            <person name="Ray D.A."/>
            <person name="Gilbert M.T.P."/>
            <person name="Myers E."/>
        </authorList>
    </citation>
    <scope>NUCLEOTIDE SEQUENCE</scope>
</reference>
<reference evidence="11 12" key="1">
    <citation type="journal article" date="2015" name="Annu Rev Anim Biosci">
        <title>The Genome 10K Project: a way forward.</title>
        <authorList>
            <person name="Koepfli K.P."/>
            <person name="Paten B."/>
            <person name="O'Brien S.J."/>
            <person name="Koepfli K.P."/>
            <person name="Paten B."/>
            <person name="Antunes A."/>
            <person name="Belov K."/>
            <person name="Bustamante C."/>
            <person name="Castoe T.A."/>
            <person name="Clawson H."/>
            <person name="Crawford A.J."/>
            <person name="Diekhans M."/>
            <person name="Distel D."/>
            <person name="Durbin R."/>
            <person name="Earl D."/>
            <person name="Fujita M.K."/>
            <person name="Gamble T."/>
            <person name="Georges A."/>
            <person name="Gemmell N."/>
            <person name="Gilbert M.T."/>
            <person name="Graves J.M."/>
            <person name="Green R.E."/>
            <person name="Hickey G."/>
            <person name="Jarvis E.D."/>
            <person name="Johnson W."/>
            <person name="Komissarov A."/>
            <person name="Korf I."/>
            <person name="Kuhn R."/>
            <person name="Larkin D.M."/>
            <person name="Lewin H."/>
            <person name="Lopez J.V."/>
            <person name="Ma J."/>
            <person name="Marques-Bonet T."/>
            <person name="Miller W."/>
            <person name="Murphy R."/>
            <person name="Pevzner P."/>
            <person name="Shapiro B."/>
            <person name="Steiner C."/>
            <person name="Tamazian G."/>
            <person name="Venkatesh B."/>
            <person name="Wang J."/>
            <person name="Wayne R."/>
            <person name="Wiley E."/>
            <person name="Yang H."/>
            <person name="Zhang G."/>
            <person name="Haussler D."/>
            <person name="Ryder O."/>
            <person name="O'Brien S.J."/>
        </authorList>
    </citation>
    <scope>NUCLEOTIDE SEQUENCE</scope>
</reference>
<reference evidence="11 12" key="3">
    <citation type="submission" date="2018-12" db="EMBL/GenBank/DDBJ databases">
        <title>G10K-VGP greater horseshoe bat female genome, primary haplotype.</title>
        <authorList>
            <person name="Teeling E."/>
            <person name="Myers G."/>
            <person name="Vernes S."/>
            <person name="Pippel M."/>
            <person name="Winkler S."/>
            <person name="Fedrigo O."/>
            <person name="Rhie A."/>
            <person name="Koren S."/>
            <person name="Phillippy A."/>
            <person name="Lewin H."/>
            <person name="Damas J."/>
            <person name="Howe K."/>
            <person name="Mountcastle J."/>
            <person name="Jarvis E.D."/>
        </authorList>
    </citation>
    <scope>NUCLEOTIDE SEQUENCE [LARGE SCALE GENOMIC DNA]</scope>
</reference>
<dbReference type="Proteomes" id="UP000472240">
    <property type="component" value="Chromosome 14"/>
</dbReference>
<dbReference type="GO" id="GO:0005886">
    <property type="term" value="C:plasma membrane"/>
    <property type="evidence" value="ECO:0007669"/>
    <property type="project" value="UniProtKB-SubCell"/>
</dbReference>
<feature type="domain" description="UPAR/Ly6" evidence="9">
    <location>
        <begin position="20"/>
        <end position="105"/>
    </location>
</feature>
<dbReference type="FunFam" id="2.10.60.10:FF:000003">
    <property type="entry name" value="lymphocyte antigen 6E isoform X1"/>
    <property type="match status" value="1"/>
</dbReference>
<dbReference type="InterPro" id="IPR042339">
    <property type="entry name" value="Ly6D"/>
</dbReference>
<dbReference type="InterPro" id="IPR016054">
    <property type="entry name" value="LY6_UPA_recep-like"/>
</dbReference>
<keyword evidence="3" id="KW-1003">Cell membrane</keyword>
<name>A0A671F9U2_RHIFE</name>
<dbReference type="PANTHER" id="PTHR16982:SF2">
    <property type="entry name" value="LYMPHOCYTE ANTIGEN 6D"/>
    <property type="match status" value="1"/>
</dbReference>
<dbReference type="Ensembl" id="ENSRFET00010024222.1">
    <property type="protein sequence ID" value="ENSRFEP00010022265.1"/>
    <property type="gene ID" value="ENSRFEG00010014919.1"/>
</dbReference>
<feature type="chain" id="PRO_5044626233" evidence="8">
    <location>
        <begin position="20"/>
        <end position="127"/>
    </location>
</feature>
<dbReference type="Pfam" id="PF00087">
    <property type="entry name" value="Toxin_TOLIP"/>
    <property type="match status" value="1"/>
</dbReference>
<keyword evidence="5 8" id="KW-0732">Signal</keyword>
<protein>
    <submittedName>
        <fullName evidence="10 11">Lymphocyte antigen 6 family member D</fullName>
    </submittedName>
</protein>
<dbReference type="SMART" id="SM00134">
    <property type="entry name" value="LU"/>
    <property type="match status" value="1"/>
</dbReference>
<dbReference type="PANTHER" id="PTHR16982">
    <property type="entry name" value="LYMPHOCYTE ANTIGEN 6D"/>
    <property type="match status" value="1"/>
</dbReference>
<dbReference type="CDD" id="cd23542">
    <property type="entry name" value="TFP_LU_ECD_Ly6D"/>
    <property type="match status" value="1"/>
</dbReference>
<accession>A0A671F9U2</accession>
<keyword evidence="6" id="KW-0472">Membrane</keyword>
<sequence length="127" mass="13185">MKTVLLLLVLAVAAGPAQALNCHVCTSTSNCKNPQRCSASSRFCRTMLTVETLSGNLVKKECVESCKPTYSQPGQVSSGTEVTLCCQGDLCNHSLGSSAPARPLLTSTALSLALALGLLTLFLAPSL</sequence>
<dbReference type="GO" id="GO:0098552">
    <property type="term" value="C:side of membrane"/>
    <property type="evidence" value="ECO:0007669"/>
    <property type="project" value="UniProtKB-KW"/>
</dbReference>
<dbReference type="OMA" id="LVKKDCA"/>
<evidence type="ECO:0000256" key="5">
    <source>
        <dbReference type="ARBA" id="ARBA00022729"/>
    </source>
</evidence>
<dbReference type="GO" id="GO:0035634">
    <property type="term" value="P:response to stilbenoid"/>
    <property type="evidence" value="ECO:0007669"/>
    <property type="project" value="Ensembl"/>
</dbReference>